<dbReference type="Proteomes" id="UP001144978">
    <property type="component" value="Unassembled WGS sequence"/>
</dbReference>
<gene>
    <name evidence="1" type="ORF">NUW54_g6412</name>
</gene>
<dbReference type="EMBL" id="JANSHE010001706">
    <property type="protein sequence ID" value="KAJ3001454.1"/>
    <property type="molecule type" value="Genomic_DNA"/>
</dbReference>
<reference evidence="1" key="1">
    <citation type="submission" date="2022-08" db="EMBL/GenBank/DDBJ databases">
        <title>Genome Sequence of Pycnoporus sanguineus.</title>
        <authorList>
            <person name="Buettner E."/>
        </authorList>
    </citation>
    <scope>NUCLEOTIDE SEQUENCE</scope>
    <source>
        <strain evidence="1">CG-C14</strain>
    </source>
</reference>
<evidence type="ECO:0000313" key="2">
    <source>
        <dbReference type="Proteomes" id="UP001144978"/>
    </source>
</evidence>
<comment type="caution">
    <text evidence="1">The sequence shown here is derived from an EMBL/GenBank/DDBJ whole genome shotgun (WGS) entry which is preliminary data.</text>
</comment>
<protein>
    <submittedName>
        <fullName evidence="1">Uncharacterized protein</fullName>
    </submittedName>
</protein>
<keyword evidence="2" id="KW-1185">Reference proteome</keyword>
<name>A0ACC1PTC3_9APHY</name>
<organism evidence="1 2">
    <name type="scientific">Trametes sanguinea</name>
    <dbReference type="NCBI Taxonomy" id="158606"/>
    <lineage>
        <taxon>Eukaryota</taxon>
        <taxon>Fungi</taxon>
        <taxon>Dikarya</taxon>
        <taxon>Basidiomycota</taxon>
        <taxon>Agaricomycotina</taxon>
        <taxon>Agaricomycetes</taxon>
        <taxon>Polyporales</taxon>
        <taxon>Polyporaceae</taxon>
        <taxon>Trametes</taxon>
    </lineage>
</organism>
<proteinExistence type="predicted"/>
<sequence>MTVLSAPAAAEAEEDDHPIMLDEEGWPSWLREAFDYMENQRLGKEFMRAVEWWTVLERAHDFETSSRGLGTTHRPPEVHHWLRVQRRVLDKTPIIADEAPTACCGGSGGLICSPTGANAINGLLIVLLSLVWWHMAASSETLDDWNMAVADVAYVVMAMARRKLNEDQQIRESKRRREGAVDDDQQPLSKRRRVPL</sequence>
<evidence type="ECO:0000313" key="1">
    <source>
        <dbReference type="EMBL" id="KAJ3001454.1"/>
    </source>
</evidence>
<accession>A0ACC1PTC3</accession>